<dbReference type="CDD" id="cd08899">
    <property type="entry name" value="SRPBCC_CalC_Aha1-like_6"/>
    <property type="match status" value="1"/>
</dbReference>
<dbReference type="Pfam" id="PF08327">
    <property type="entry name" value="AHSA1"/>
    <property type="match status" value="1"/>
</dbReference>
<dbReference type="InterPro" id="IPR023393">
    <property type="entry name" value="START-like_dom_sf"/>
</dbReference>
<reference evidence="3" key="1">
    <citation type="submission" date="2021-04" db="EMBL/GenBank/DDBJ databases">
        <title>Pseudonocardia sp. nov., isolated from sandy soil of mangrove forest.</title>
        <authorList>
            <person name="Zan Z."/>
            <person name="Huang R."/>
            <person name="Liu W."/>
        </authorList>
    </citation>
    <scope>NUCLEOTIDE SEQUENCE</scope>
    <source>
        <strain evidence="3">S2-4</strain>
    </source>
</reference>
<dbReference type="Proteomes" id="UP001165283">
    <property type="component" value="Unassembled WGS sequence"/>
</dbReference>
<dbReference type="RefSeq" id="WP_252436352.1">
    <property type="nucleotide sequence ID" value="NZ_JAGSOV010000015.1"/>
</dbReference>
<comment type="similarity">
    <text evidence="1">Belongs to the AHA1 family.</text>
</comment>
<evidence type="ECO:0000313" key="3">
    <source>
        <dbReference type="EMBL" id="MCO1654721.1"/>
    </source>
</evidence>
<name>A0ABT0ZVF9_9PSEU</name>
<evidence type="ECO:0000256" key="1">
    <source>
        <dbReference type="ARBA" id="ARBA00006817"/>
    </source>
</evidence>
<sequence>MSQTLETRDGRSVLRMRRRLAHPPEKVWKALIEPERLAEWFPSTMDPELRVGGRVEFGFGTPGTVTELEEGRVIAYTWDTDHLHWEVRPDGDGSLLLLTHTFDDRPGAASFAAGWHTCVEGMDLLLSGGSAGDVDVDDRALHEQYVRELGIDVPDVRQAPDGWHVRLERQLTRPGAEVWADLRTAWPGAGAVLVADEPKALEQEAGGGRVRWELGEGTGHGARLTVTWTGPDPADRDTAADRVPALAARLSRP</sequence>
<feature type="domain" description="Activator of Hsp90 ATPase homologue 1/2-like C-terminal" evidence="2">
    <location>
        <begin position="22"/>
        <end position="125"/>
    </location>
</feature>
<accession>A0ABT0ZVF9</accession>
<evidence type="ECO:0000259" key="2">
    <source>
        <dbReference type="Pfam" id="PF08327"/>
    </source>
</evidence>
<gene>
    <name evidence="3" type="ORF">KDL28_06590</name>
</gene>
<evidence type="ECO:0000313" key="4">
    <source>
        <dbReference type="Proteomes" id="UP001165283"/>
    </source>
</evidence>
<keyword evidence="4" id="KW-1185">Reference proteome</keyword>
<organism evidence="3 4">
    <name type="scientific">Pseudonocardia humida</name>
    <dbReference type="NCBI Taxonomy" id="2800819"/>
    <lineage>
        <taxon>Bacteria</taxon>
        <taxon>Bacillati</taxon>
        <taxon>Actinomycetota</taxon>
        <taxon>Actinomycetes</taxon>
        <taxon>Pseudonocardiales</taxon>
        <taxon>Pseudonocardiaceae</taxon>
        <taxon>Pseudonocardia</taxon>
    </lineage>
</organism>
<protein>
    <submittedName>
        <fullName evidence="3">SRPBCC family protein</fullName>
    </submittedName>
</protein>
<dbReference type="EMBL" id="JAGSOV010000015">
    <property type="protein sequence ID" value="MCO1654721.1"/>
    <property type="molecule type" value="Genomic_DNA"/>
</dbReference>
<proteinExistence type="inferred from homology"/>
<dbReference type="SUPFAM" id="SSF55961">
    <property type="entry name" value="Bet v1-like"/>
    <property type="match status" value="2"/>
</dbReference>
<comment type="caution">
    <text evidence="3">The sequence shown here is derived from an EMBL/GenBank/DDBJ whole genome shotgun (WGS) entry which is preliminary data.</text>
</comment>
<dbReference type="Gene3D" id="3.30.530.20">
    <property type="match status" value="1"/>
</dbReference>
<dbReference type="InterPro" id="IPR013538">
    <property type="entry name" value="ASHA1/2-like_C"/>
</dbReference>